<evidence type="ECO:0000313" key="8">
    <source>
        <dbReference type="Proteomes" id="UP000626697"/>
    </source>
</evidence>
<dbReference type="SUPFAM" id="SSF51679">
    <property type="entry name" value="Bacterial luciferase-like"/>
    <property type="match status" value="1"/>
</dbReference>
<evidence type="ECO:0000313" key="7">
    <source>
        <dbReference type="EMBL" id="MBA9025115.1"/>
    </source>
</evidence>
<dbReference type="GO" id="GO:0004497">
    <property type="term" value="F:monooxygenase activity"/>
    <property type="evidence" value="ECO:0007669"/>
    <property type="project" value="UniProtKB-KW"/>
</dbReference>
<dbReference type="InterPro" id="IPR011251">
    <property type="entry name" value="Luciferase-like_dom"/>
</dbReference>
<evidence type="ECO:0000256" key="2">
    <source>
        <dbReference type="ARBA" id="ARBA00022643"/>
    </source>
</evidence>
<name>A0ABR6CJB0_9BACI</name>
<gene>
    <name evidence="7" type="ORF">HNP81_000397</name>
</gene>
<dbReference type="Pfam" id="PF00296">
    <property type="entry name" value="Bac_luciferase"/>
    <property type="match status" value="1"/>
</dbReference>
<accession>A0ABR6CJB0</accession>
<keyword evidence="1" id="KW-0285">Flavoprotein</keyword>
<dbReference type="PANTHER" id="PTHR30011">
    <property type="entry name" value="ALKANESULFONATE MONOOXYGENASE-RELATED"/>
    <property type="match status" value="1"/>
</dbReference>
<dbReference type="InterPro" id="IPR051260">
    <property type="entry name" value="Diverse_substr_monoxygenases"/>
</dbReference>
<keyword evidence="3" id="KW-0560">Oxidoreductase</keyword>
<dbReference type="InterPro" id="IPR036661">
    <property type="entry name" value="Luciferase-like_sf"/>
</dbReference>
<keyword evidence="8" id="KW-1185">Reference proteome</keyword>
<sequence length="445" mass="49887">MTKKRQLKLGVMLHGAGGHMASWRHPNATIDASVNFKFYKQLLEKAEAAKLDLAFVADGLYIHEKSLPHFLNRFEPLTILSALAAVSSKIGLVGTLSTSYSEPFTVARQFASLDILSDGRAGWNAVTSPLEGSALNYGKGEHPAHGERYLIATEFLEVTKGLWDSWEDDAFIRNRETGVFFEPEKMHRLHHKGKYFSVDGPLNISRSKQGQPVIFQAGSSEPGKDLAAREADAVFTAHESIEQAVEFYRDVKARAMANGRSPDEILIFPGISPIIGKTDEEAYQKYLEIANLISIDDALNYLERYFDHFDFRQYSLDEPFPELGDIGKNSFQSTTDRIKEMAKQEHLTLREVALRVTSPKTSFIGTPEKIADLIQTWFEAGAADGFMLSGPVLPDGLTDFVEHVLPILQKRGLFRTEYESDTLRGNLGLKIPRNRYERDEVINNA</sequence>
<keyword evidence="4 7" id="KW-0503">Monooxygenase</keyword>
<proteinExistence type="inferred from homology"/>
<dbReference type="CDD" id="cd01095">
    <property type="entry name" value="Nitrilotriacetate_monoxgenase"/>
    <property type="match status" value="1"/>
</dbReference>
<evidence type="ECO:0000256" key="1">
    <source>
        <dbReference type="ARBA" id="ARBA00022630"/>
    </source>
</evidence>
<evidence type="ECO:0000256" key="5">
    <source>
        <dbReference type="ARBA" id="ARBA00033748"/>
    </source>
</evidence>
<evidence type="ECO:0000256" key="4">
    <source>
        <dbReference type="ARBA" id="ARBA00023033"/>
    </source>
</evidence>
<evidence type="ECO:0000256" key="3">
    <source>
        <dbReference type="ARBA" id="ARBA00023002"/>
    </source>
</evidence>
<dbReference type="Gene3D" id="3.20.20.30">
    <property type="entry name" value="Luciferase-like domain"/>
    <property type="match status" value="1"/>
</dbReference>
<dbReference type="NCBIfam" id="TIGR03860">
    <property type="entry name" value="FMN_nitrolo"/>
    <property type="match status" value="1"/>
</dbReference>
<reference evidence="7 8" key="1">
    <citation type="submission" date="2020-08" db="EMBL/GenBank/DDBJ databases">
        <title>Genomic Encyclopedia of Type Strains, Phase IV (KMG-IV): sequencing the most valuable type-strain genomes for metagenomic binning, comparative biology and taxonomic classification.</title>
        <authorList>
            <person name="Goeker M."/>
        </authorList>
    </citation>
    <scope>NUCLEOTIDE SEQUENCE [LARGE SCALE GENOMIC DNA]</scope>
    <source>
        <strain evidence="7 8">DSM 105481</strain>
    </source>
</reference>
<evidence type="ECO:0000259" key="6">
    <source>
        <dbReference type="Pfam" id="PF00296"/>
    </source>
</evidence>
<dbReference type="EMBL" id="JACJHX010000001">
    <property type="protein sequence ID" value="MBA9025115.1"/>
    <property type="molecule type" value="Genomic_DNA"/>
</dbReference>
<dbReference type="RefSeq" id="WP_028393075.1">
    <property type="nucleotide sequence ID" value="NZ_JACJHX010000001.1"/>
</dbReference>
<comment type="similarity">
    <text evidence="5">Belongs to the NtaA/SnaA/DszA monooxygenase family.</text>
</comment>
<dbReference type="InterPro" id="IPR016215">
    <property type="entry name" value="NTA_MOA"/>
</dbReference>
<dbReference type="PANTHER" id="PTHR30011:SF16">
    <property type="entry name" value="C2H2 FINGER DOMAIN TRANSCRIPTION FACTOR (EUROFUNG)-RELATED"/>
    <property type="match status" value="1"/>
</dbReference>
<dbReference type="PIRSF" id="PIRSF000337">
    <property type="entry name" value="NTA_MOA"/>
    <property type="match status" value="1"/>
</dbReference>
<feature type="domain" description="Luciferase-like" evidence="6">
    <location>
        <begin position="18"/>
        <end position="382"/>
    </location>
</feature>
<dbReference type="Proteomes" id="UP000626697">
    <property type="component" value="Unassembled WGS sequence"/>
</dbReference>
<keyword evidence="2" id="KW-0288">FMN</keyword>
<comment type="caution">
    <text evidence="7">The sequence shown here is derived from an EMBL/GenBank/DDBJ whole genome shotgun (WGS) entry which is preliminary data.</text>
</comment>
<organism evidence="7 8">
    <name type="scientific">Peribacillus huizhouensis</name>
    <dbReference type="NCBI Taxonomy" id="1501239"/>
    <lineage>
        <taxon>Bacteria</taxon>
        <taxon>Bacillati</taxon>
        <taxon>Bacillota</taxon>
        <taxon>Bacilli</taxon>
        <taxon>Bacillales</taxon>
        <taxon>Bacillaceae</taxon>
        <taxon>Peribacillus</taxon>
    </lineage>
</organism>
<protein>
    <submittedName>
        <fullName evidence="7">FMN-dependent oxidoreductase (Nitrilotriacetate monooxygenase family)</fullName>
    </submittedName>
</protein>